<evidence type="ECO:0000256" key="3">
    <source>
        <dbReference type="SAM" id="MobiDB-lite"/>
    </source>
</evidence>
<evidence type="ECO:0000256" key="1">
    <source>
        <dbReference type="ARBA" id="ARBA00022980"/>
    </source>
</evidence>
<feature type="region of interest" description="Disordered" evidence="3">
    <location>
        <begin position="1"/>
        <end position="45"/>
    </location>
</feature>
<dbReference type="EMBL" id="CAJZBQ010000016">
    <property type="protein sequence ID" value="CAG9316592.1"/>
    <property type="molecule type" value="Genomic_DNA"/>
</dbReference>
<accession>A0AAU9IQ27</accession>
<reference evidence="4" key="1">
    <citation type="submission" date="2021-09" db="EMBL/GenBank/DDBJ databases">
        <authorList>
            <consortium name="AG Swart"/>
            <person name="Singh M."/>
            <person name="Singh A."/>
            <person name="Seah K."/>
            <person name="Emmerich C."/>
        </authorList>
    </citation>
    <scope>NUCLEOTIDE SEQUENCE</scope>
    <source>
        <strain evidence="4">ATCC30299</strain>
    </source>
</reference>
<dbReference type="GO" id="GO:0003723">
    <property type="term" value="F:RNA binding"/>
    <property type="evidence" value="ECO:0007669"/>
    <property type="project" value="TreeGrafter"/>
</dbReference>
<evidence type="ECO:0008006" key="6">
    <source>
        <dbReference type="Google" id="ProtNLM"/>
    </source>
</evidence>
<protein>
    <recommendedName>
        <fullName evidence="6">Ribosomal protein L7</fullName>
    </recommendedName>
</protein>
<gene>
    <name evidence="4" type="ORF">BSTOLATCC_MIC16700</name>
</gene>
<dbReference type="GO" id="GO:0003735">
    <property type="term" value="F:structural constituent of ribosome"/>
    <property type="evidence" value="ECO:0007669"/>
    <property type="project" value="TreeGrafter"/>
</dbReference>
<dbReference type="InterPro" id="IPR018038">
    <property type="entry name" value="Ribosomal_uL30_CS"/>
</dbReference>
<keyword evidence="1" id="KW-0689">Ribosomal protein</keyword>
<dbReference type="SUPFAM" id="SSF55129">
    <property type="entry name" value="Ribosomal protein L30p/L7e"/>
    <property type="match status" value="1"/>
</dbReference>
<dbReference type="Gene3D" id="3.30.1390.20">
    <property type="entry name" value="Ribosomal protein L30, ferredoxin-like fold domain"/>
    <property type="match status" value="1"/>
</dbReference>
<dbReference type="InterPro" id="IPR036919">
    <property type="entry name" value="Ribo_uL30_ferredoxin-like_sf"/>
</dbReference>
<name>A0AAU9IQ27_9CILI</name>
<dbReference type="InterPro" id="IPR035808">
    <property type="entry name" value="Ribosomal_uL30_euk_arc"/>
</dbReference>
<dbReference type="CDD" id="cd01657">
    <property type="entry name" value="Ribosomal_L7_archeal_euk"/>
    <property type="match status" value="1"/>
</dbReference>
<evidence type="ECO:0000313" key="4">
    <source>
        <dbReference type="EMBL" id="CAG9316592.1"/>
    </source>
</evidence>
<dbReference type="GO" id="GO:0022625">
    <property type="term" value="C:cytosolic large ribosomal subunit"/>
    <property type="evidence" value="ECO:0007669"/>
    <property type="project" value="TreeGrafter"/>
</dbReference>
<dbReference type="Proteomes" id="UP001162131">
    <property type="component" value="Unassembled WGS sequence"/>
</dbReference>
<dbReference type="Gene3D" id="1.10.15.30">
    <property type="match status" value="1"/>
</dbReference>
<organism evidence="4 5">
    <name type="scientific">Blepharisma stoltei</name>
    <dbReference type="NCBI Taxonomy" id="1481888"/>
    <lineage>
        <taxon>Eukaryota</taxon>
        <taxon>Sar</taxon>
        <taxon>Alveolata</taxon>
        <taxon>Ciliophora</taxon>
        <taxon>Postciliodesmatophora</taxon>
        <taxon>Heterotrichea</taxon>
        <taxon>Heterotrichida</taxon>
        <taxon>Blepharismidae</taxon>
        <taxon>Blepharisma</taxon>
    </lineage>
</organism>
<dbReference type="PROSITE" id="PS00634">
    <property type="entry name" value="RIBOSOMAL_L30"/>
    <property type="match status" value="1"/>
</dbReference>
<dbReference type="AlphaFoldDB" id="A0AAU9IQ27"/>
<dbReference type="InterPro" id="IPR039699">
    <property type="entry name" value="Ribosomal_uL30"/>
</dbReference>
<dbReference type="GO" id="GO:0000463">
    <property type="term" value="P:maturation of LSU-rRNA from tricistronic rRNA transcript (SSU-rRNA, 5.8S rRNA, LSU-rRNA)"/>
    <property type="evidence" value="ECO:0007669"/>
    <property type="project" value="TreeGrafter"/>
</dbReference>
<keyword evidence="2" id="KW-0687">Ribonucleoprotein</keyword>
<dbReference type="PANTHER" id="PTHR11524:SF16">
    <property type="entry name" value="LARGE RIBOSOMAL SUBUNIT PROTEIN UL30"/>
    <property type="match status" value="1"/>
</dbReference>
<feature type="compositionally biased region" description="Basic and acidic residues" evidence="3">
    <location>
        <begin position="9"/>
        <end position="40"/>
    </location>
</feature>
<proteinExistence type="predicted"/>
<evidence type="ECO:0000256" key="2">
    <source>
        <dbReference type="ARBA" id="ARBA00023274"/>
    </source>
</evidence>
<dbReference type="PANTHER" id="PTHR11524">
    <property type="entry name" value="60S RIBOSOMAL PROTEIN L7"/>
    <property type="match status" value="1"/>
</dbReference>
<comment type="caution">
    <text evidence="4">The sequence shown here is derived from an EMBL/GenBank/DDBJ whole genome shotgun (WGS) entry which is preliminary data.</text>
</comment>
<keyword evidence="5" id="KW-1185">Reference proteome</keyword>
<evidence type="ECO:0000313" key="5">
    <source>
        <dbReference type="Proteomes" id="UP001162131"/>
    </source>
</evidence>
<sequence length="244" mass="27978">MKTISQLKAESKPETLLRKRERADDERIRDQITKEREEQMRRKKERVPKIKSIGSFIASQRTKNKSEKALLVRMKRKYTDIPSDGQLIFAIRIHISVNAANPIKKALNTLRLTQRYTGIFLICDEATQLLLKTAEPFITFGNPSPALIDKLIRKRAKVMKDNLEIPLKDNTMVEDALGEAGVLCIDDIIHEISHPAENFSKVTNFLCPFKLNVPPKQFLKTPFNKGGDYGFRAEQINDVIEKMT</sequence>